<evidence type="ECO:0000313" key="1">
    <source>
        <dbReference type="EMBL" id="TGY88695.1"/>
    </source>
</evidence>
<proteinExistence type="predicted"/>
<protein>
    <submittedName>
        <fullName evidence="1">Uncharacterized protein</fullName>
    </submittedName>
</protein>
<comment type="caution">
    <text evidence="1">The sequence shown here is derived from an EMBL/GenBank/DDBJ whole genome shotgun (WGS) entry which is preliminary data.</text>
</comment>
<name>A0AC61RNP3_9FIRM</name>
<accession>A0AC61RNP3</accession>
<dbReference type="EMBL" id="SRYA01000097">
    <property type="protein sequence ID" value="TGY88695.1"/>
    <property type="molecule type" value="Genomic_DNA"/>
</dbReference>
<dbReference type="Proteomes" id="UP000304953">
    <property type="component" value="Unassembled WGS sequence"/>
</dbReference>
<gene>
    <name evidence="1" type="ORF">E5329_25490</name>
</gene>
<reference evidence="1" key="1">
    <citation type="submission" date="2019-04" db="EMBL/GenBank/DDBJ databases">
        <title>Microbes associate with the intestines of laboratory mice.</title>
        <authorList>
            <person name="Navarre W."/>
            <person name="Wong E."/>
            <person name="Huang K."/>
            <person name="Tropini C."/>
            <person name="Ng K."/>
            <person name="Yu B."/>
        </authorList>
    </citation>
    <scope>NUCLEOTIDE SEQUENCE</scope>
    <source>
        <strain evidence="1">NM01_1-7b</strain>
    </source>
</reference>
<evidence type="ECO:0000313" key="2">
    <source>
        <dbReference type="Proteomes" id="UP000304953"/>
    </source>
</evidence>
<keyword evidence="2" id="KW-1185">Reference proteome</keyword>
<organism evidence="1 2">
    <name type="scientific">Petralouisia muris</name>
    <dbReference type="NCBI Taxonomy" id="3032872"/>
    <lineage>
        <taxon>Bacteria</taxon>
        <taxon>Bacillati</taxon>
        <taxon>Bacillota</taxon>
        <taxon>Clostridia</taxon>
        <taxon>Lachnospirales</taxon>
        <taxon>Lachnospiraceae</taxon>
        <taxon>Petralouisia</taxon>
    </lineage>
</organism>
<sequence>MMDYEVFKEVVKENLLDYMPEKYQDSEMRVDSVEKINRKMDGLSLRLEGGGSISPTIYISDMYKEYLRTGDLQETMQNAAEAMDKAFQQTVLPPLDLQAAKDNIIFQLVNTIQNEDMLQKMPHREFQDLSIIYRWVVSMDEKGFSSTMINNNLAKELGMGEEQLFKAAAENTRRILPPTVKSMNEVMREMFIADGMPPSMADLMIGEMEPEQTMWVISNECKISGAASMLYEDKLHKLAEKVGSDLYVMPSSVHEVIAVSVNMGEPEQLAQMVAEINMDQVELGERLSNQVYHYDKDLRKITLATDTPNKRLDGVVAEQGHIYEAKQSR</sequence>